<sequence>MLPMLGFLRRRKLRKLRQNSGETLVMHIGDTPERVYPFLKGLIGEARPDVIIHTGDLVDNIKLERRPDLKPAYEAGLRKLARILKGSRAKLYIVPGNEDDPELLRRFFGESVVEPGSIVEICRKTFALGHCWRDVADKEADFKLYGHNFKAIPRGLNAVLGVNFIFLPSGRVVKVDYPVGTDTARGYRLWRGL</sequence>
<keyword evidence="3" id="KW-1185">Reference proteome</keyword>
<dbReference type="PATRIC" id="fig|593117.10.peg.1396"/>
<dbReference type="GO" id="GO:0016787">
    <property type="term" value="F:hydrolase activity"/>
    <property type="evidence" value="ECO:0007669"/>
    <property type="project" value="InterPro"/>
</dbReference>
<name>C5A6N4_THEGJ</name>
<dbReference type="eggNOG" id="arCOG01142">
    <property type="taxonomic scope" value="Archaea"/>
</dbReference>
<dbReference type="Pfam" id="PF00149">
    <property type="entry name" value="Metallophos"/>
    <property type="match status" value="1"/>
</dbReference>
<dbReference type="Gene3D" id="3.60.21.10">
    <property type="match status" value="1"/>
</dbReference>
<organism evidence="2 3">
    <name type="scientific">Thermococcus gammatolerans (strain DSM 15229 / JCM 11827 / EJ3)</name>
    <dbReference type="NCBI Taxonomy" id="593117"/>
    <lineage>
        <taxon>Archaea</taxon>
        <taxon>Methanobacteriati</taxon>
        <taxon>Methanobacteriota</taxon>
        <taxon>Thermococci</taxon>
        <taxon>Thermococcales</taxon>
        <taxon>Thermococcaceae</taxon>
        <taxon>Thermococcus</taxon>
    </lineage>
</organism>
<dbReference type="InterPro" id="IPR004843">
    <property type="entry name" value="Calcineurin-like_PHP"/>
</dbReference>
<dbReference type="STRING" id="593117.TGAM_1394"/>
<evidence type="ECO:0000313" key="2">
    <source>
        <dbReference type="EMBL" id="ACS33896.1"/>
    </source>
</evidence>
<dbReference type="PaxDb" id="593117-TGAM_1394"/>
<evidence type="ECO:0000313" key="3">
    <source>
        <dbReference type="Proteomes" id="UP000001488"/>
    </source>
</evidence>
<dbReference type="Proteomes" id="UP000001488">
    <property type="component" value="Chromosome"/>
</dbReference>
<feature type="domain" description="Calcineurin-like phosphoesterase" evidence="1">
    <location>
        <begin position="25"/>
        <end position="108"/>
    </location>
</feature>
<reference evidence="2 3" key="1">
    <citation type="journal article" date="2007" name="Genome Biol.">
        <title>Genome analysis and genome-wide proteomics of Thermococcus gammatolerans, the most radioresistant organism known amongst the Archaea.</title>
        <authorList>
            <person name="Zivanovic Y."/>
            <person name="Armengaud J."/>
            <person name="Lagorce A."/>
            <person name="Leplat C."/>
            <person name="Guerin P."/>
            <person name="Dutertre M."/>
            <person name="Anthouard V."/>
            <person name="Forterre P."/>
            <person name="Wincker P."/>
            <person name="Confalonieri F."/>
        </authorList>
    </citation>
    <scope>NUCLEOTIDE SEQUENCE [LARGE SCALE GENOMIC DNA]</scope>
    <source>
        <strain evidence="3">DSM 15229 / JCM 11827 / EJ3</strain>
    </source>
</reference>
<evidence type="ECO:0000259" key="1">
    <source>
        <dbReference type="Pfam" id="PF00149"/>
    </source>
</evidence>
<dbReference type="EMBL" id="CP001398">
    <property type="protein sequence ID" value="ACS33896.1"/>
    <property type="molecule type" value="Genomic_DNA"/>
</dbReference>
<protein>
    <submittedName>
        <fullName evidence="2">Metal-dependent phosphoesterase, putative</fullName>
    </submittedName>
</protein>
<accession>C5A6N4</accession>
<dbReference type="AlphaFoldDB" id="C5A6N4"/>
<dbReference type="InterPro" id="IPR029052">
    <property type="entry name" value="Metallo-depent_PP-like"/>
</dbReference>
<dbReference type="SUPFAM" id="SSF56300">
    <property type="entry name" value="Metallo-dependent phosphatases"/>
    <property type="match status" value="1"/>
</dbReference>
<gene>
    <name evidence="2" type="ordered locus">TGAM_1394</name>
</gene>
<proteinExistence type="predicted"/>
<dbReference type="HOGENOM" id="CLU_1387638_0_0_2"/>
<dbReference type="KEGG" id="tga:TGAM_1394"/>